<dbReference type="AlphaFoldDB" id="S0GJH9"/>
<dbReference type="PANTHER" id="PTHR47566:SF1">
    <property type="entry name" value="PROTEIN NUD1"/>
    <property type="match status" value="1"/>
</dbReference>
<sequence length="382" mass="42847">MKNTIILILQIIILGIVSSCEKNEEGITFVDFSDNVFYEWCLSSFDLDGDQELSFRELYLVTEMNIPAQYNGQTIKSLGGIENFAYLEQLTCSDNTELTSLDLSKCSYLKKADCHNCNISSLNLSGCSRLEELYCYSNSLNELNLSDFESLAYLYCDFNVLTSLDFTNNPDLKEISCSGNKLQGDLNLSKCTKLEALLCEKNSIELIDITECTSLKTLICYSNKLTAIDVYSKALEILSCSGNDISWLHVANCENLQELYCSENPSMQILGIKGCVSLKTLECYSNNLSSLNMSDSKDLTHIDCHNNVLSSITLNSTLITYLDVSQNLLQTLDISLCPAIKCLYFTLNRPLNNGGVSKLRHISFFILKIVVPLFLSMRLFLQ</sequence>
<evidence type="ECO:0000313" key="3">
    <source>
        <dbReference type="EMBL" id="EOS14492.1"/>
    </source>
</evidence>
<evidence type="ECO:0008006" key="5">
    <source>
        <dbReference type="Google" id="ProtNLM"/>
    </source>
</evidence>
<keyword evidence="4" id="KW-1185">Reference proteome</keyword>
<evidence type="ECO:0000256" key="1">
    <source>
        <dbReference type="ARBA" id="ARBA00022614"/>
    </source>
</evidence>
<name>S0GJH9_9BACT</name>
<dbReference type="SUPFAM" id="SSF52058">
    <property type="entry name" value="L domain-like"/>
    <property type="match status" value="1"/>
</dbReference>
<gene>
    <name evidence="3" type="ORF">C803_04633</name>
</gene>
<reference evidence="3 4" key="1">
    <citation type="submission" date="2013-04" db="EMBL/GenBank/DDBJ databases">
        <title>The Genome Sequence of Parabacteroides goldsteinii dnLKV18.</title>
        <authorList>
            <consortium name="The Broad Institute Genomics Platform"/>
            <consortium name="The Broad Institute Genome Sequencing Center for Infectious Disease"/>
            <person name="Earl A."/>
            <person name="Xavier R."/>
            <person name="Kuhn K."/>
            <person name="Stappenbeck T."/>
            <person name="Walker B."/>
            <person name="Young S."/>
            <person name="Zeng Q."/>
            <person name="Gargeya S."/>
            <person name="Fitzgerald M."/>
            <person name="Haas B."/>
            <person name="Abouelleil A."/>
            <person name="Allen A.W."/>
            <person name="Alvarado L."/>
            <person name="Arachchi H.M."/>
            <person name="Berlin A.M."/>
            <person name="Chapman S.B."/>
            <person name="Gainer-Dewar J."/>
            <person name="Goldberg J."/>
            <person name="Griggs A."/>
            <person name="Gujja S."/>
            <person name="Hansen M."/>
            <person name="Howarth C."/>
            <person name="Imamovic A."/>
            <person name="Ireland A."/>
            <person name="Larimer J."/>
            <person name="McCowan C."/>
            <person name="Murphy C."/>
            <person name="Pearson M."/>
            <person name="Poon T.W."/>
            <person name="Priest M."/>
            <person name="Roberts A."/>
            <person name="Saif S."/>
            <person name="Shea T."/>
            <person name="Sisk P."/>
            <person name="Sykes S."/>
            <person name="Wortman J."/>
            <person name="Nusbaum C."/>
            <person name="Birren B."/>
        </authorList>
    </citation>
    <scope>NUCLEOTIDE SEQUENCE [LARGE SCALE GENOMIC DNA]</scope>
    <source>
        <strain evidence="4">dnLKV18</strain>
    </source>
</reference>
<protein>
    <recommendedName>
        <fullName evidence="5">EF-hand domain-containing protein</fullName>
    </recommendedName>
</protein>
<dbReference type="GO" id="GO:0035591">
    <property type="term" value="F:signaling adaptor activity"/>
    <property type="evidence" value="ECO:0007669"/>
    <property type="project" value="TreeGrafter"/>
</dbReference>
<dbReference type="RefSeq" id="WP_010800115.1">
    <property type="nucleotide sequence ID" value="NZ_KE159521.1"/>
</dbReference>
<dbReference type="InterPro" id="IPR032675">
    <property type="entry name" value="LRR_dom_sf"/>
</dbReference>
<dbReference type="InterPro" id="IPR052574">
    <property type="entry name" value="CDIRP"/>
</dbReference>
<dbReference type="InterPro" id="IPR018247">
    <property type="entry name" value="EF_Hand_1_Ca_BS"/>
</dbReference>
<dbReference type="HOGENOM" id="CLU_723293_0_0_10"/>
<dbReference type="PROSITE" id="PS51257">
    <property type="entry name" value="PROKAR_LIPOPROTEIN"/>
    <property type="match status" value="1"/>
</dbReference>
<evidence type="ECO:0000313" key="4">
    <source>
        <dbReference type="Proteomes" id="UP000014140"/>
    </source>
</evidence>
<dbReference type="Proteomes" id="UP000014140">
    <property type="component" value="Unassembled WGS sequence"/>
</dbReference>
<dbReference type="PROSITE" id="PS00018">
    <property type="entry name" value="EF_HAND_1"/>
    <property type="match status" value="1"/>
</dbReference>
<dbReference type="PANTHER" id="PTHR47566">
    <property type="match status" value="1"/>
</dbReference>
<dbReference type="Gene3D" id="3.80.10.10">
    <property type="entry name" value="Ribonuclease Inhibitor"/>
    <property type="match status" value="2"/>
</dbReference>
<organism evidence="3 4">
    <name type="scientific">Parabacteroides goldsteinii dnLKV18</name>
    <dbReference type="NCBI Taxonomy" id="1235789"/>
    <lineage>
        <taxon>Bacteria</taxon>
        <taxon>Pseudomonadati</taxon>
        <taxon>Bacteroidota</taxon>
        <taxon>Bacteroidia</taxon>
        <taxon>Bacteroidales</taxon>
        <taxon>Tannerellaceae</taxon>
        <taxon>Parabacteroides</taxon>
    </lineage>
</organism>
<dbReference type="EMBL" id="ASSQ01000021">
    <property type="protein sequence ID" value="EOS14492.1"/>
    <property type="molecule type" value="Genomic_DNA"/>
</dbReference>
<comment type="caution">
    <text evidence="3">The sequence shown here is derived from an EMBL/GenBank/DDBJ whole genome shotgun (WGS) entry which is preliminary data.</text>
</comment>
<evidence type="ECO:0000256" key="2">
    <source>
        <dbReference type="ARBA" id="ARBA00022737"/>
    </source>
</evidence>
<proteinExistence type="predicted"/>
<keyword evidence="1" id="KW-0433">Leucine-rich repeat</keyword>
<dbReference type="PATRIC" id="fig|1235789.3.peg.4651"/>
<keyword evidence="2" id="KW-0677">Repeat</keyword>
<dbReference type="Pfam" id="PF23952">
    <property type="entry name" value="LRR_EndoS"/>
    <property type="match status" value="1"/>
</dbReference>
<accession>S0GJH9</accession>